<keyword evidence="3" id="KW-0732">Signal</keyword>
<evidence type="ECO:0000256" key="2">
    <source>
        <dbReference type="SAM" id="Phobius"/>
    </source>
</evidence>
<evidence type="ECO:0000313" key="4">
    <source>
        <dbReference type="EMBL" id="GAA3666444.1"/>
    </source>
</evidence>
<reference evidence="5" key="1">
    <citation type="journal article" date="2019" name="Int. J. Syst. Evol. Microbiol.">
        <title>The Global Catalogue of Microorganisms (GCM) 10K type strain sequencing project: providing services to taxonomists for standard genome sequencing and annotation.</title>
        <authorList>
            <consortium name="The Broad Institute Genomics Platform"/>
            <consortium name="The Broad Institute Genome Sequencing Center for Infectious Disease"/>
            <person name="Wu L."/>
            <person name="Ma J."/>
        </authorList>
    </citation>
    <scope>NUCLEOTIDE SEQUENCE [LARGE SCALE GENOMIC DNA]</scope>
    <source>
        <strain evidence="5">JCM 16904</strain>
    </source>
</reference>
<dbReference type="Proteomes" id="UP001500902">
    <property type="component" value="Unassembled WGS sequence"/>
</dbReference>
<sequence>MRVPLAVLASAVVLSCVPVPAAHAVSVAVVAYECTVKGTNERQDVSIDVELTVPSQAAVGTQMTIGWRGAYSTGAELIAPATGMEGDITMYAYAGISGITGLTSATGVAPVGTVIPGEPIPIPETTVDLKTMPTKDGTGQVRPAAINFGLRPQEPLIECEVKDEGGLTRYPLTVGNGGSSSPSPDDSTDDTTEDADDSTQDTDTTDNSVSTVTTTTTETPSGGVDTGAGGLAGPDGRAVMATGLVIVLAALTGLRLRLRGLRRRPT</sequence>
<feature type="signal peptide" evidence="3">
    <location>
        <begin position="1"/>
        <end position="24"/>
    </location>
</feature>
<dbReference type="EMBL" id="BAAAZP010000067">
    <property type="protein sequence ID" value="GAA3666444.1"/>
    <property type="molecule type" value="Genomic_DNA"/>
</dbReference>
<dbReference type="RefSeq" id="WP_344877865.1">
    <property type="nucleotide sequence ID" value="NZ_BAAAZP010000067.1"/>
</dbReference>
<feature type="chain" id="PRO_5046335670" evidence="3">
    <location>
        <begin position="25"/>
        <end position="266"/>
    </location>
</feature>
<feature type="compositionally biased region" description="Low complexity" evidence="1">
    <location>
        <begin position="205"/>
        <end position="223"/>
    </location>
</feature>
<keyword evidence="2" id="KW-0812">Transmembrane</keyword>
<name>A0ABP7BQ89_9ACTN</name>
<keyword evidence="2" id="KW-1133">Transmembrane helix</keyword>
<comment type="caution">
    <text evidence="4">The sequence shown here is derived from an EMBL/GenBank/DDBJ whole genome shotgun (WGS) entry which is preliminary data.</text>
</comment>
<keyword evidence="2" id="KW-0472">Membrane</keyword>
<feature type="compositionally biased region" description="Acidic residues" evidence="1">
    <location>
        <begin position="186"/>
        <end position="204"/>
    </location>
</feature>
<evidence type="ECO:0000256" key="3">
    <source>
        <dbReference type="SAM" id="SignalP"/>
    </source>
</evidence>
<accession>A0ABP7BQ89</accession>
<protein>
    <submittedName>
        <fullName evidence="4">Uncharacterized protein</fullName>
    </submittedName>
</protein>
<keyword evidence="5" id="KW-1185">Reference proteome</keyword>
<organism evidence="4 5">
    <name type="scientific">Nonomuraea antimicrobica</name>
    <dbReference type="NCBI Taxonomy" id="561173"/>
    <lineage>
        <taxon>Bacteria</taxon>
        <taxon>Bacillati</taxon>
        <taxon>Actinomycetota</taxon>
        <taxon>Actinomycetes</taxon>
        <taxon>Streptosporangiales</taxon>
        <taxon>Streptosporangiaceae</taxon>
        <taxon>Nonomuraea</taxon>
    </lineage>
</organism>
<feature type="transmembrane region" description="Helical" evidence="2">
    <location>
        <begin position="238"/>
        <end position="256"/>
    </location>
</feature>
<feature type="region of interest" description="Disordered" evidence="1">
    <location>
        <begin position="168"/>
        <end position="230"/>
    </location>
</feature>
<proteinExistence type="predicted"/>
<evidence type="ECO:0000256" key="1">
    <source>
        <dbReference type="SAM" id="MobiDB-lite"/>
    </source>
</evidence>
<dbReference type="PROSITE" id="PS51257">
    <property type="entry name" value="PROKAR_LIPOPROTEIN"/>
    <property type="match status" value="1"/>
</dbReference>
<evidence type="ECO:0000313" key="5">
    <source>
        <dbReference type="Proteomes" id="UP001500902"/>
    </source>
</evidence>
<gene>
    <name evidence="4" type="ORF">GCM10022224_033110</name>
</gene>